<dbReference type="AlphaFoldDB" id="A0AA35TM11"/>
<protein>
    <submittedName>
        <fullName evidence="3">Uncharacterized protein</fullName>
    </submittedName>
</protein>
<evidence type="ECO:0000256" key="1">
    <source>
        <dbReference type="SAM" id="MobiDB-lite"/>
    </source>
</evidence>
<keyword evidence="2" id="KW-1133">Transmembrane helix</keyword>
<organism evidence="3 4">
    <name type="scientific">Geodia barretti</name>
    <name type="common">Barrett's horny sponge</name>
    <dbReference type="NCBI Taxonomy" id="519541"/>
    <lineage>
        <taxon>Eukaryota</taxon>
        <taxon>Metazoa</taxon>
        <taxon>Porifera</taxon>
        <taxon>Demospongiae</taxon>
        <taxon>Heteroscleromorpha</taxon>
        <taxon>Tetractinellida</taxon>
        <taxon>Astrophorina</taxon>
        <taxon>Geodiidae</taxon>
        <taxon>Geodia</taxon>
    </lineage>
</organism>
<name>A0AA35TM11_GEOBA</name>
<dbReference type="Proteomes" id="UP001174909">
    <property type="component" value="Unassembled WGS sequence"/>
</dbReference>
<evidence type="ECO:0000313" key="3">
    <source>
        <dbReference type="EMBL" id="CAI8050058.1"/>
    </source>
</evidence>
<gene>
    <name evidence="3" type="ORF">GBAR_LOCUS27538</name>
</gene>
<feature type="region of interest" description="Disordered" evidence="1">
    <location>
        <begin position="1"/>
        <end position="41"/>
    </location>
</feature>
<keyword evidence="2" id="KW-0812">Transmembrane</keyword>
<evidence type="ECO:0000256" key="2">
    <source>
        <dbReference type="SAM" id="Phobius"/>
    </source>
</evidence>
<feature type="transmembrane region" description="Helical" evidence="2">
    <location>
        <begin position="55"/>
        <end position="74"/>
    </location>
</feature>
<keyword evidence="2" id="KW-0472">Membrane</keyword>
<sequence>MVSLCVVGQRGDVRNRQTVKEQESHPNQNDDDRITSSDTTSHSQSALRQGCLGKLVILFGILIFVAVGFLYYFLS</sequence>
<dbReference type="EMBL" id="CASHTH010003832">
    <property type="protein sequence ID" value="CAI8050058.1"/>
    <property type="molecule type" value="Genomic_DNA"/>
</dbReference>
<feature type="compositionally biased region" description="Basic and acidic residues" evidence="1">
    <location>
        <begin position="11"/>
        <end position="35"/>
    </location>
</feature>
<proteinExistence type="predicted"/>
<evidence type="ECO:0000313" key="4">
    <source>
        <dbReference type="Proteomes" id="UP001174909"/>
    </source>
</evidence>
<reference evidence="3" key="1">
    <citation type="submission" date="2023-03" db="EMBL/GenBank/DDBJ databases">
        <authorList>
            <person name="Steffen K."/>
            <person name="Cardenas P."/>
        </authorList>
    </citation>
    <scope>NUCLEOTIDE SEQUENCE</scope>
</reference>
<keyword evidence="4" id="KW-1185">Reference proteome</keyword>
<comment type="caution">
    <text evidence="3">The sequence shown here is derived from an EMBL/GenBank/DDBJ whole genome shotgun (WGS) entry which is preliminary data.</text>
</comment>
<accession>A0AA35TM11</accession>